<protein>
    <submittedName>
        <fullName evidence="3">N-acetyltransferase</fullName>
    </submittedName>
</protein>
<keyword evidence="4" id="KW-1185">Reference proteome</keyword>
<dbReference type="OrthoDB" id="2869300at2"/>
<dbReference type="SUPFAM" id="SSF55729">
    <property type="entry name" value="Acyl-CoA N-acyltransferases (Nat)"/>
    <property type="match status" value="1"/>
</dbReference>
<dbReference type="Proteomes" id="UP000247476">
    <property type="component" value="Unassembled WGS sequence"/>
</dbReference>
<dbReference type="InterPro" id="IPR000182">
    <property type="entry name" value="GNAT_dom"/>
</dbReference>
<dbReference type="EMBL" id="QJVJ01000001">
    <property type="protein sequence ID" value="PYI57088.1"/>
    <property type="molecule type" value="Genomic_DNA"/>
</dbReference>
<evidence type="ECO:0000313" key="4">
    <source>
        <dbReference type="Proteomes" id="UP000247476"/>
    </source>
</evidence>
<sequence length="186" mass="20097">MSSKRIKTIPSERFDDCRGRLLRFVRAYGERRITVEALRWLGGVSAAELDEPHTAVAAAFDGKRLVGLACAARHGERAAFVVVHPAWRGAGIGPALLRELIGRLGRLTCVVACDNTPSMAMCFRAGMTAVQLTTGGSGRPALRFVSADAQGRPAFPAAAGLEERRDDRATESTIEAGENALWHNRR</sequence>
<dbReference type="AlphaFoldDB" id="A0A2V5KC75"/>
<dbReference type="RefSeq" id="WP_110838128.1">
    <property type="nucleotide sequence ID" value="NZ_QJVJ01000001.1"/>
</dbReference>
<dbReference type="InterPro" id="IPR016181">
    <property type="entry name" value="Acyl_CoA_acyltransferase"/>
</dbReference>
<gene>
    <name evidence="3" type="ORF">DLM86_01170</name>
</gene>
<evidence type="ECO:0000259" key="2">
    <source>
        <dbReference type="PROSITE" id="PS51186"/>
    </source>
</evidence>
<feature type="region of interest" description="Disordered" evidence="1">
    <location>
        <begin position="163"/>
        <end position="186"/>
    </location>
</feature>
<organism evidence="3 4">
    <name type="scientific">Paenibacillus flagellatus</name>
    <dbReference type="NCBI Taxonomy" id="2211139"/>
    <lineage>
        <taxon>Bacteria</taxon>
        <taxon>Bacillati</taxon>
        <taxon>Bacillota</taxon>
        <taxon>Bacilli</taxon>
        <taxon>Bacillales</taxon>
        <taxon>Paenibacillaceae</taxon>
        <taxon>Paenibacillus</taxon>
    </lineage>
</organism>
<name>A0A2V5KC75_9BACL</name>
<evidence type="ECO:0000256" key="1">
    <source>
        <dbReference type="SAM" id="MobiDB-lite"/>
    </source>
</evidence>
<proteinExistence type="predicted"/>
<evidence type="ECO:0000313" key="3">
    <source>
        <dbReference type="EMBL" id="PYI57088.1"/>
    </source>
</evidence>
<feature type="domain" description="N-acetyltransferase" evidence="2">
    <location>
        <begin position="17"/>
        <end position="186"/>
    </location>
</feature>
<reference evidence="3 4" key="1">
    <citation type="submission" date="2018-05" db="EMBL/GenBank/DDBJ databases">
        <title>Paenibacillus flagellatus sp. nov., isolated from selenium mineral soil.</title>
        <authorList>
            <person name="Dai X."/>
        </authorList>
    </citation>
    <scope>NUCLEOTIDE SEQUENCE [LARGE SCALE GENOMIC DNA]</scope>
    <source>
        <strain evidence="3 4">DXL2</strain>
    </source>
</reference>
<keyword evidence="3" id="KW-0808">Transferase</keyword>
<dbReference type="Gene3D" id="3.40.630.30">
    <property type="match status" value="1"/>
</dbReference>
<dbReference type="CDD" id="cd04301">
    <property type="entry name" value="NAT_SF"/>
    <property type="match status" value="1"/>
</dbReference>
<dbReference type="PROSITE" id="PS51186">
    <property type="entry name" value="GNAT"/>
    <property type="match status" value="1"/>
</dbReference>
<dbReference type="GO" id="GO:0016747">
    <property type="term" value="F:acyltransferase activity, transferring groups other than amino-acyl groups"/>
    <property type="evidence" value="ECO:0007669"/>
    <property type="project" value="InterPro"/>
</dbReference>
<accession>A0A2V5KC75</accession>
<dbReference type="Pfam" id="PF00583">
    <property type="entry name" value="Acetyltransf_1"/>
    <property type="match status" value="1"/>
</dbReference>
<comment type="caution">
    <text evidence="3">The sequence shown here is derived from an EMBL/GenBank/DDBJ whole genome shotgun (WGS) entry which is preliminary data.</text>
</comment>